<name>A0AAX4NHY9_9ARCH</name>
<dbReference type="GeneID" id="95968429"/>
<feature type="transmembrane region" description="Helical" evidence="5">
    <location>
        <begin position="258"/>
        <end position="280"/>
    </location>
</feature>
<feature type="transmembrane region" description="Helical" evidence="5">
    <location>
        <begin position="176"/>
        <end position="193"/>
    </location>
</feature>
<evidence type="ECO:0000256" key="3">
    <source>
        <dbReference type="ARBA" id="ARBA00022989"/>
    </source>
</evidence>
<evidence type="ECO:0000313" key="6">
    <source>
        <dbReference type="EMBL" id="WYY01095.1"/>
    </source>
</evidence>
<feature type="transmembrane region" description="Helical" evidence="5">
    <location>
        <begin position="69"/>
        <end position="89"/>
    </location>
</feature>
<dbReference type="AlphaFoldDB" id="A0AAX4NHY9"/>
<dbReference type="RefSeq" id="WP_393971415.1">
    <property type="nucleotide sequence ID" value="NZ_CP133772.1"/>
</dbReference>
<reference evidence="6 7" key="1">
    <citation type="submission" date="2023-09" db="EMBL/GenBank/DDBJ databases">
        <authorList>
            <person name="Golyshina O.V."/>
            <person name="Lunev E.A."/>
            <person name="Bargiela R."/>
            <person name="Gaines M.C."/>
            <person name="Daum B."/>
            <person name="Bale N.J."/>
            <person name="Koenen M."/>
            <person name="Sinninghe Damst J.S."/>
            <person name="Yakimov M."/>
            <person name="Golyshin P.N."/>
        </authorList>
    </citation>
    <scope>NUCLEOTIDE SEQUENCE [LARGE SCALE GENOMIC DNA]</scope>
    <source>
        <strain evidence="6 7">M1</strain>
    </source>
</reference>
<feature type="transmembrane region" description="Helical" evidence="5">
    <location>
        <begin position="132"/>
        <end position="156"/>
    </location>
</feature>
<dbReference type="EMBL" id="CP133772">
    <property type="protein sequence ID" value="WYY01095.1"/>
    <property type="molecule type" value="Genomic_DNA"/>
</dbReference>
<gene>
    <name evidence="6" type="ORF">OXIME_001691</name>
</gene>
<keyword evidence="4 5" id="KW-0472">Membrane</keyword>
<feature type="transmembrane region" description="Helical" evidence="5">
    <location>
        <begin position="101"/>
        <end position="120"/>
    </location>
</feature>
<protein>
    <submittedName>
        <fullName evidence="6">Respiratory chain complex I subunit 1 family protein</fullName>
    </submittedName>
</protein>
<evidence type="ECO:0000313" key="7">
    <source>
        <dbReference type="Proteomes" id="UP001451606"/>
    </source>
</evidence>
<evidence type="ECO:0000256" key="4">
    <source>
        <dbReference type="ARBA" id="ARBA00023136"/>
    </source>
</evidence>
<dbReference type="InterPro" id="IPR052561">
    <property type="entry name" value="ComplexI_Subunit1"/>
</dbReference>
<evidence type="ECO:0000256" key="1">
    <source>
        <dbReference type="ARBA" id="ARBA00004141"/>
    </source>
</evidence>
<dbReference type="Proteomes" id="UP001451606">
    <property type="component" value="Chromosome"/>
</dbReference>
<dbReference type="PANTHER" id="PTHR43359:SF1">
    <property type="entry name" value="FORMATE HYDROGENLYASE SUBUNIT 4-RELATED"/>
    <property type="match status" value="1"/>
</dbReference>
<dbReference type="PANTHER" id="PTHR43359">
    <property type="entry name" value="FORMATE HYDROGENLYASE SUBUNIT 4"/>
    <property type="match status" value="1"/>
</dbReference>
<feature type="transmembrane region" description="Helical" evidence="5">
    <location>
        <begin position="292"/>
        <end position="313"/>
    </location>
</feature>
<dbReference type="KEGG" id="omr:OXIME_001691"/>
<proteinExistence type="predicted"/>
<keyword evidence="7" id="KW-1185">Reference proteome</keyword>
<feature type="transmembrane region" description="Helical" evidence="5">
    <location>
        <begin position="12"/>
        <end position="30"/>
    </location>
</feature>
<dbReference type="Pfam" id="PF00146">
    <property type="entry name" value="NADHdh"/>
    <property type="match status" value="1"/>
</dbReference>
<feature type="transmembrane region" description="Helical" evidence="5">
    <location>
        <begin position="236"/>
        <end position="252"/>
    </location>
</feature>
<keyword evidence="3 5" id="KW-1133">Transmembrane helix</keyword>
<sequence>MLVYTLIRTLTQYFFVVSMAPLFAGIIANIKAKVESRKGPSIFQPYYDIFKYMKKQVLIPKGSGMIFKYAPFIIFGIYSLIALIVPIVIPEPIFFTASADFLGGAILFSLAAFVKIAASFDSRSNFSALGAVRVLSFNFLSEATLITVFFAVSLITNTNNPYITNIFLASHGVQNISLEHIFATIAFFMLFMYETGKIPLESSGLAELGMIDEGMNYEYSGKLLSLSKWSGYMKQYILGAIFLNVFFIPWGLQSSFPGFLLDIPVMFLKWLLLIAIVVVIETTFAKMRLFRIQDYLATAFTFSILFLIFSVVIA</sequence>
<keyword evidence="2 5" id="KW-0812">Transmembrane</keyword>
<accession>A0AAX4NHY9</accession>
<dbReference type="InterPro" id="IPR001694">
    <property type="entry name" value="NADH_UbQ_OxRdtase_su1/FPO"/>
</dbReference>
<dbReference type="GO" id="GO:0005886">
    <property type="term" value="C:plasma membrane"/>
    <property type="evidence" value="ECO:0007669"/>
    <property type="project" value="TreeGrafter"/>
</dbReference>
<organism evidence="6 7">
    <name type="scientific">Oxyplasma meridianum</name>
    <dbReference type="NCBI Taxonomy" id="3073602"/>
    <lineage>
        <taxon>Archaea</taxon>
        <taxon>Methanobacteriati</taxon>
        <taxon>Thermoplasmatota</taxon>
        <taxon>Thermoplasmata</taxon>
        <taxon>Thermoplasmatales</taxon>
        <taxon>Thermoplasmataceae</taxon>
        <taxon>Oxyplasma</taxon>
    </lineage>
</organism>
<comment type="subcellular location">
    <subcellularLocation>
        <location evidence="1">Membrane</location>
        <topology evidence="1">Multi-pass membrane protein</topology>
    </subcellularLocation>
</comment>
<evidence type="ECO:0000256" key="5">
    <source>
        <dbReference type="SAM" id="Phobius"/>
    </source>
</evidence>
<evidence type="ECO:0000256" key="2">
    <source>
        <dbReference type="ARBA" id="ARBA00022692"/>
    </source>
</evidence>